<dbReference type="RefSeq" id="WP_076392218.1">
    <property type="nucleotide sequence ID" value="NZ_FTOV01000004.1"/>
</dbReference>
<dbReference type="EMBL" id="FTOV01000004">
    <property type="protein sequence ID" value="SIS95564.1"/>
    <property type="molecule type" value="Genomic_DNA"/>
</dbReference>
<evidence type="ECO:0000313" key="1">
    <source>
        <dbReference type="EMBL" id="SIS95564.1"/>
    </source>
</evidence>
<dbReference type="AlphaFoldDB" id="A0A1N7NB22"/>
<proteinExistence type="predicted"/>
<gene>
    <name evidence="1" type="ORF">SAMN05421785_104134</name>
</gene>
<sequence>MTTLNFDWSNKVALKENLLKWSYDESLILLEDDEDVLFFDNEWMGIIFPYMFDEKCIKRNYIILILKNYIRDSFLRRRSLSELETIQELFVDEMQTYCSVKNDHLMQDCVDYFVFCKNKLEKGHHRNR</sequence>
<organism evidence="1 2">
    <name type="scientific">Chryseobacterium gambrini</name>
    <dbReference type="NCBI Taxonomy" id="373672"/>
    <lineage>
        <taxon>Bacteria</taxon>
        <taxon>Pseudomonadati</taxon>
        <taxon>Bacteroidota</taxon>
        <taxon>Flavobacteriia</taxon>
        <taxon>Flavobacteriales</taxon>
        <taxon>Weeksellaceae</taxon>
        <taxon>Chryseobacterium group</taxon>
        <taxon>Chryseobacterium</taxon>
    </lineage>
</organism>
<evidence type="ECO:0000313" key="2">
    <source>
        <dbReference type="Proteomes" id="UP000185781"/>
    </source>
</evidence>
<reference evidence="1 2" key="1">
    <citation type="submission" date="2017-01" db="EMBL/GenBank/DDBJ databases">
        <authorList>
            <person name="Mah S.A."/>
            <person name="Swanson W.J."/>
            <person name="Moy G.W."/>
            <person name="Vacquier V.D."/>
        </authorList>
    </citation>
    <scope>NUCLEOTIDE SEQUENCE [LARGE SCALE GENOMIC DNA]</scope>
    <source>
        <strain evidence="1 2">DSM 18014</strain>
    </source>
</reference>
<protein>
    <submittedName>
        <fullName evidence="1">Uncharacterized protein</fullName>
    </submittedName>
</protein>
<accession>A0A1N7NB22</accession>
<dbReference type="Proteomes" id="UP000185781">
    <property type="component" value="Unassembled WGS sequence"/>
</dbReference>
<name>A0A1N7NB22_9FLAO</name>